<sequence length="312" mass="34839">MGGFGPVKVPHLGEYVEGELGRVLCALSVADRDGDHAGFRALCRQHAAELDADRDAWLSVPRELRESFRINMDGMRPFMLTAQRIARELDGLGRPAALRQLSGADKPGNPMEKLHEAEILAEDGEFEAADALLREELGEGHADDVWVATIHSRLAIHAAIRNDLDTAIEHARRVDELTRRRRKPGTAEAADFLDDLLTARELRRGTPAGRRLGACREALTHAQQLSDRALFAESNRALLRLLDELDAYPEESSARRFLGKLCGLMGLNHVHLGDRDEARAWTRKALHECRQRGDLAGEEVYEANLKEIDRKE</sequence>
<reference evidence="1 2" key="1">
    <citation type="submission" date="2018-10" db="EMBL/GenBank/DDBJ databases">
        <title>The genome of Streptomyces dangxiongensis Z022.</title>
        <authorList>
            <person name="Zhang B."/>
        </authorList>
    </citation>
    <scope>NUCLEOTIDE SEQUENCE [LARGE SCALE GENOMIC DNA]</scope>
    <source>
        <strain evidence="1 2">Z022</strain>
    </source>
</reference>
<name>A0A3G2J7H0_9ACTN</name>
<dbReference type="EMBL" id="CP033073">
    <property type="protein sequence ID" value="AYN38200.1"/>
    <property type="molecule type" value="Genomic_DNA"/>
</dbReference>
<organism evidence="1 2">
    <name type="scientific">Streptomyces dangxiongensis</name>
    <dbReference type="NCBI Taxonomy" id="1442032"/>
    <lineage>
        <taxon>Bacteria</taxon>
        <taxon>Bacillati</taxon>
        <taxon>Actinomycetota</taxon>
        <taxon>Actinomycetes</taxon>
        <taxon>Kitasatosporales</taxon>
        <taxon>Streptomycetaceae</taxon>
        <taxon>Streptomyces</taxon>
    </lineage>
</organism>
<dbReference type="SUPFAM" id="SSF48452">
    <property type="entry name" value="TPR-like"/>
    <property type="match status" value="1"/>
</dbReference>
<evidence type="ECO:0000313" key="2">
    <source>
        <dbReference type="Proteomes" id="UP000268329"/>
    </source>
</evidence>
<protein>
    <recommendedName>
        <fullName evidence="3">Tetratricopeptide repeat protein</fullName>
    </recommendedName>
</protein>
<evidence type="ECO:0000313" key="1">
    <source>
        <dbReference type="EMBL" id="AYN38200.1"/>
    </source>
</evidence>
<keyword evidence="2" id="KW-1185">Reference proteome</keyword>
<dbReference type="OrthoDB" id="4578481at2"/>
<proteinExistence type="predicted"/>
<dbReference type="Proteomes" id="UP000268329">
    <property type="component" value="Chromosome"/>
</dbReference>
<accession>A0A3G2J7H0</accession>
<dbReference type="Gene3D" id="1.25.40.10">
    <property type="entry name" value="Tetratricopeptide repeat domain"/>
    <property type="match status" value="1"/>
</dbReference>
<evidence type="ECO:0008006" key="3">
    <source>
        <dbReference type="Google" id="ProtNLM"/>
    </source>
</evidence>
<dbReference type="AlphaFoldDB" id="A0A3G2J7H0"/>
<dbReference type="KEGG" id="sdd:D9753_03750"/>
<gene>
    <name evidence="1" type="ORF">D9753_03750</name>
</gene>
<dbReference type="InterPro" id="IPR011990">
    <property type="entry name" value="TPR-like_helical_dom_sf"/>
</dbReference>